<gene>
    <name evidence="3" type="ORF">ACFQQA_15035</name>
</gene>
<sequence length="252" mass="26774">MKTWKKRAAGISRGAVLILLGSTLLTGCFDGSSSSSGSSEPELDTNLFPADGKLEATIRRTEGGVPHIKADNLKSAAFGHGYAQAQDNVCLLAEAIVKARSERAKFFGPGPDDINVINDFSYKAQRILSGAKAEFPALSAESRALIEGFAAGYNKFVAETDPGDLPSECRDQPWVRSITPVDLFAHYRIVGQYASGALFATGAVFLAVPPEESPVPITVASNSTTGDAKLPQRVVASAQTKRNKLTTSRIWG</sequence>
<dbReference type="Proteomes" id="UP001596506">
    <property type="component" value="Unassembled WGS sequence"/>
</dbReference>
<dbReference type="Pfam" id="PF01804">
    <property type="entry name" value="Penicil_amidase"/>
    <property type="match status" value="1"/>
</dbReference>
<protein>
    <submittedName>
        <fullName evidence="3">Penicillin acylase family protein</fullName>
    </submittedName>
</protein>
<comment type="caution">
    <text evidence="3">The sequence shown here is derived from an EMBL/GenBank/DDBJ whole genome shotgun (WGS) entry which is preliminary data.</text>
</comment>
<dbReference type="EMBL" id="JBHTBD010000007">
    <property type="protein sequence ID" value="MFC7296036.1"/>
    <property type="molecule type" value="Genomic_DNA"/>
</dbReference>
<reference evidence="4" key="1">
    <citation type="journal article" date="2019" name="Int. J. Syst. Evol. Microbiol.">
        <title>The Global Catalogue of Microorganisms (GCM) 10K type strain sequencing project: providing services to taxonomists for standard genome sequencing and annotation.</title>
        <authorList>
            <consortium name="The Broad Institute Genomics Platform"/>
            <consortium name="The Broad Institute Genome Sequencing Center for Infectious Disease"/>
            <person name="Wu L."/>
            <person name="Ma J."/>
        </authorList>
    </citation>
    <scope>NUCLEOTIDE SEQUENCE [LARGE SCALE GENOMIC DNA]</scope>
    <source>
        <strain evidence="4">CCUG 60559</strain>
    </source>
</reference>
<dbReference type="InterPro" id="IPR023343">
    <property type="entry name" value="Penicillin_amidase_dom1"/>
</dbReference>
<comment type="subcellular location">
    <subcellularLocation>
        <location evidence="1">Periplasm</location>
    </subcellularLocation>
</comment>
<comment type="similarity">
    <text evidence="2">Belongs to the peptidase S45 family.</text>
</comment>
<dbReference type="RefSeq" id="WP_227521098.1">
    <property type="nucleotide sequence ID" value="NZ_JBHTBD010000007.1"/>
</dbReference>
<dbReference type="InterPro" id="IPR002692">
    <property type="entry name" value="S45"/>
</dbReference>
<evidence type="ECO:0000256" key="1">
    <source>
        <dbReference type="ARBA" id="ARBA00004418"/>
    </source>
</evidence>
<dbReference type="PANTHER" id="PTHR34218">
    <property type="entry name" value="PEPTIDASE S45 PENICILLIN AMIDASE"/>
    <property type="match status" value="1"/>
</dbReference>
<organism evidence="3 4">
    <name type="scientific">Marinobacter aromaticivorans</name>
    <dbReference type="NCBI Taxonomy" id="1494078"/>
    <lineage>
        <taxon>Bacteria</taxon>
        <taxon>Pseudomonadati</taxon>
        <taxon>Pseudomonadota</taxon>
        <taxon>Gammaproteobacteria</taxon>
        <taxon>Pseudomonadales</taxon>
        <taxon>Marinobacteraceae</taxon>
        <taxon>Marinobacter</taxon>
    </lineage>
</organism>
<dbReference type="PANTHER" id="PTHR34218:SF3">
    <property type="entry name" value="ACYL-HOMOSERINE LACTONE ACYLASE PVDQ"/>
    <property type="match status" value="1"/>
</dbReference>
<dbReference type="PROSITE" id="PS51257">
    <property type="entry name" value="PROKAR_LIPOPROTEIN"/>
    <property type="match status" value="1"/>
</dbReference>
<proteinExistence type="inferred from homology"/>
<dbReference type="Gene3D" id="1.10.439.10">
    <property type="entry name" value="Penicillin Amidohydrolase, domain 1"/>
    <property type="match status" value="1"/>
</dbReference>
<dbReference type="InterPro" id="IPR029055">
    <property type="entry name" value="Ntn_hydrolases_N"/>
</dbReference>
<evidence type="ECO:0000313" key="3">
    <source>
        <dbReference type="EMBL" id="MFC7296036.1"/>
    </source>
</evidence>
<accession>A0ABW2IYY5</accession>
<evidence type="ECO:0000256" key="2">
    <source>
        <dbReference type="ARBA" id="ARBA00006586"/>
    </source>
</evidence>
<dbReference type="SUPFAM" id="SSF56235">
    <property type="entry name" value="N-terminal nucleophile aminohydrolases (Ntn hydrolases)"/>
    <property type="match status" value="1"/>
</dbReference>
<name>A0ABW2IYY5_9GAMM</name>
<keyword evidence="4" id="KW-1185">Reference proteome</keyword>
<evidence type="ECO:0000313" key="4">
    <source>
        <dbReference type="Proteomes" id="UP001596506"/>
    </source>
</evidence>